<feature type="transmembrane region" description="Helical" evidence="1">
    <location>
        <begin position="196"/>
        <end position="214"/>
    </location>
</feature>
<feature type="transmembrane region" description="Helical" evidence="1">
    <location>
        <begin position="6"/>
        <end position="24"/>
    </location>
</feature>
<keyword evidence="1" id="KW-0812">Transmembrane</keyword>
<dbReference type="SUPFAM" id="SSF55874">
    <property type="entry name" value="ATPase domain of HSP90 chaperone/DNA topoisomerase II/histidine kinase"/>
    <property type="match status" value="1"/>
</dbReference>
<feature type="domain" description="Sensor histidine kinase NatK-like C-terminal" evidence="2">
    <location>
        <begin position="330"/>
        <end position="434"/>
    </location>
</feature>
<dbReference type="GO" id="GO:0042802">
    <property type="term" value="F:identical protein binding"/>
    <property type="evidence" value="ECO:0007669"/>
    <property type="project" value="TreeGrafter"/>
</dbReference>
<dbReference type="InterPro" id="IPR036890">
    <property type="entry name" value="HATPase_C_sf"/>
</dbReference>
<dbReference type="Pfam" id="PF14501">
    <property type="entry name" value="HATPase_c_5"/>
    <property type="match status" value="1"/>
</dbReference>
<sequence>MQDIPKTYTALAEWLSCVTILIAYRNLINKNEISKIVCKLAAALPVLYVIQMLCGMVSNVLWLFGMFAAIFTMIFLNRSCLGIDIKASAYLSARGFLKAEFLAAIEWQIYYYYFIDNIGEKIFSFFFCVFFYLFGYLLITALERKIMPGYTEKRWLSITKKQLALEWGITLLIFMLSNMSYVSFNNPFTGTGTMEIFNIRTLFSMVGVLLLEALQMQKLDADRRQEVTALNNILQNQYNQYRMSQESRRLIDLKYHDLKHHLQILREESNGEKRGEYLDEIEQGIKKYEAENKTGNSVLDTILTNKSEKCINMGISLITVADGTLLNQIHVMDICTIFGNALDNAIEYEAQVTTAEKRLIHVTVSQKNNFICVVIENYFEGELEFDGHFPSTTKADKRYHGYGLKSICYAVEKYEGYMNVEVTDNWFRLEILFPKA</sequence>
<dbReference type="PANTHER" id="PTHR40448">
    <property type="entry name" value="TWO-COMPONENT SENSOR HISTIDINE KINASE"/>
    <property type="match status" value="1"/>
</dbReference>
<dbReference type="RefSeq" id="WP_055651728.1">
    <property type="nucleotide sequence ID" value="NZ_CZAZ01000034.1"/>
</dbReference>
<reference evidence="3 4" key="1">
    <citation type="submission" date="2019-09" db="EMBL/GenBank/DDBJ databases">
        <title>Draft genome sequencing of Hungatella hathewayi 123Y-2.</title>
        <authorList>
            <person name="Lv Q."/>
            <person name="Li S."/>
        </authorList>
    </citation>
    <scope>NUCLEOTIDE SEQUENCE [LARGE SCALE GENOMIC DNA]</scope>
    <source>
        <strain evidence="3 4">123Y-2</strain>
    </source>
</reference>
<organism evidence="3 4">
    <name type="scientific">Hungatella hathewayi</name>
    <dbReference type="NCBI Taxonomy" id="154046"/>
    <lineage>
        <taxon>Bacteria</taxon>
        <taxon>Bacillati</taxon>
        <taxon>Bacillota</taxon>
        <taxon>Clostridia</taxon>
        <taxon>Lachnospirales</taxon>
        <taxon>Lachnospiraceae</taxon>
        <taxon>Hungatella</taxon>
    </lineage>
</organism>
<dbReference type="AlphaFoldDB" id="A0AAW9WNS8"/>
<protein>
    <submittedName>
        <fullName evidence="3">GHKL domain-containing protein</fullName>
    </submittedName>
</protein>
<feature type="transmembrane region" description="Helical" evidence="1">
    <location>
        <begin position="121"/>
        <end position="142"/>
    </location>
</feature>
<evidence type="ECO:0000256" key="1">
    <source>
        <dbReference type="SAM" id="Phobius"/>
    </source>
</evidence>
<dbReference type="Gene3D" id="3.30.565.10">
    <property type="entry name" value="Histidine kinase-like ATPase, C-terminal domain"/>
    <property type="match status" value="1"/>
</dbReference>
<dbReference type="EMBL" id="WNME01000026">
    <property type="protein sequence ID" value="MUB66461.1"/>
    <property type="molecule type" value="Genomic_DNA"/>
</dbReference>
<feature type="transmembrane region" description="Helical" evidence="1">
    <location>
        <begin position="36"/>
        <end position="53"/>
    </location>
</feature>
<dbReference type="Proteomes" id="UP000434223">
    <property type="component" value="Unassembled WGS sequence"/>
</dbReference>
<comment type="caution">
    <text evidence="3">The sequence shown here is derived from an EMBL/GenBank/DDBJ whole genome shotgun (WGS) entry which is preliminary data.</text>
</comment>
<keyword evidence="1" id="KW-1133">Transmembrane helix</keyword>
<feature type="transmembrane region" description="Helical" evidence="1">
    <location>
        <begin position="59"/>
        <end position="76"/>
    </location>
</feature>
<gene>
    <name evidence="3" type="ORF">GNE07_25920</name>
</gene>
<proteinExistence type="predicted"/>
<evidence type="ECO:0000313" key="4">
    <source>
        <dbReference type="Proteomes" id="UP000434223"/>
    </source>
</evidence>
<evidence type="ECO:0000259" key="2">
    <source>
        <dbReference type="Pfam" id="PF14501"/>
    </source>
</evidence>
<feature type="transmembrane region" description="Helical" evidence="1">
    <location>
        <begin position="96"/>
        <end position="115"/>
    </location>
</feature>
<dbReference type="PANTHER" id="PTHR40448:SF1">
    <property type="entry name" value="TWO-COMPONENT SENSOR HISTIDINE KINASE"/>
    <property type="match status" value="1"/>
</dbReference>
<dbReference type="InterPro" id="IPR032834">
    <property type="entry name" value="NatK-like_C"/>
</dbReference>
<evidence type="ECO:0000313" key="3">
    <source>
        <dbReference type="EMBL" id="MUB66461.1"/>
    </source>
</evidence>
<dbReference type="CDD" id="cd16935">
    <property type="entry name" value="HATPase_AgrC-ComD-like"/>
    <property type="match status" value="1"/>
</dbReference>
<name>A0AAW9WNS8_9FIRM</name>
<accession>A0AAW9WNS8</accession>
<keyword evidence="1" id="KW-0472">Membrane</keyword>
<feature type="transmembrane region" description="Helical" evidence="1">
    <location>
        <begin position="163"/>
        <end position="184"/>
    </location>
</feature>